<dbReference type="CDD" id="cd19166">
    <property type="entry name" value="HemeO-bac"/>
    <property type="match status" value="1"/>
</dbReference>
<sequence>MNNIENSLTFLDQLRANTADSHKNLESLPVSASITSTKVTAEAYAHYLKLMHDVIEDTENNIFPLLQNIFPDLEERKKLPLIDADLAFLNASKTDSNLPFTQNSENFSVPFAVGILYVVEGSSLGGRFILKNLQSVLGYEENGVSYFNGYGNKTGSSWKNFLNILTEYEEKNGNSDEIIAGADFAFQAIHQHFSK</sequence>
<dbReference type="GO" id="GO:0006788">
    <property type="term" value="P:heme oxidation"/>
    <property type="evidence" value="ECO:0007669"/>
    <property type="project" value="InterPro"/>
</dbReference>
<evidence type="ECO:0000313" key="2">
    <source>
        <dbReference type="Proteomes" id="UP000199580"/>
    </source>
</evidence>
<dbReference type="AlphaFoldDB" id="A0A1G8UZP1"/>
<accession>A0A1G8UZP1</accession>
<evidence type="ECO:0000313" key="1">
    <source>
        <dbReference type="EMBL" id="SDJ59312.1"/>
    </source>
</evidence>
<dbReference type="InterPro" id="IPR016084">
    <property type="entry name" value="Haem_Oase-like_multi-hlx"/>
</dbReference>
<gene>
    <name evidence="1" type="ORF">SAMN04487935_1122</name>
</gene>
<dbReference type="STRING" id="1128970.SAMN04487935_1122"/>
<protein>
    <submittedName>
        <fullName evidence="1">Heme oxygenase</fullName>
    </submittedName>
</protein>
<dbReference type="Pfam" id="PF01126">
    <property type="entry name" value="Heme_oxygenase"/>
    <property type="match status" value="1"/>
</dbReference>
<dbReference type="OrthoDB" id="114943at2"/>
<dbReference type="Gene3D" id="1.20.910.10">
    <property type="entry name" value="Heme oxygenase-like"/>
    <property type="match status" value="1"/>
</dbReference>
<dbReference type="Proteomes" id="UP000199580">
    <property type="component" value="Unassembled WGS sequence"/>
</dbReference>
<reference evidence="1 2" key="1">
    <citation type="submission" date="2016-10" db="EMBL/GenBank/DDBJ databases">
        <authorList>
            <person name="de Groot N.N."/>
        </authorList>
    </citation>
    <scope>NUCLEOTIDE SEQUENCE [LARGE SCALE GENOMIC DNA]</scope>
    <source>
        <strain evidence="1 2">CGMCC 1.10076</strain>
    </source>
</reference>
<dbReference type="InterPro" id="IPR016053">
    <property type="entry name" value="Haem_Oase-like"/>
</dbReference>
<dbReference type="RefSeq" id="WP_091392658.1">
    <property type="nucleotide sequence ID" value="NZ_BKAI01000003.1"/>
</dbReference>
<name>A0A1G8UZP1_9FLAO</name>
<proteinExistence type="predicted"/>
<keyword evidence="2" id="KW-1185">Reference proteome</keyword>
<dbReference type="SUPFAM" id="SSF48613">
    <property type="entry name" value="Heme oxygenase-like"/>
    <property type="match status" value="1"/>
</dbReference>
<organism evidence="1 2">
    <name type="scientific">Flavobacterium noncentrifugens</name>
    <dbReference type="NCBI Taxonomy" id="1128970"/>
    <lineage>
        <taxon>Bacteria</taxon>
        <taxon>Pseudomonadati</taxon>
        <taxon>Bacteroidota</taxon>
        <taxon>Flavobacteriia</taxon>
        <taxon>Flavobacteriales</taxon>
        <taxon>Flavobacteriaceae</taxon>
        <taxon>Flavobacterium</taxon>
    </lineage>
</organism>
<dbReference type="EMBL" id="FNEZ01000002">
    <property type="protein sequence ID" value="SDJ59312.1"/>
    <property type="molecule type" value="Genomic_DNA"/>
</dbReference>
<dbReference type="GO" id="GO:0004392">
    <property type="term" value="F:heme oxygenase (decyclizing) activity"/>
    <property type="evidence" value="ECO:0007669"/>
    <property type="project" value="InterPro"/>
</dbReference>